<protein>
    <submittedName>
        <fullName evidence="3 4">Uncharacterized protein</fullName>
    </submittedName>
</protein>
<name>A9RJB8_PHYPA</name>
<dbReference type="OrthoDB" id="2095648at2759"/>
<dbReference type="FunFam" id="3.80.10.10:FF:000124">
    <property type="entry name" value="Coronatine-insensitive protein 1"/>
    <property type="match status" value="1"/>
</dbReference>
<dbReference type="GO" id="GO:0019005">
    <property type="term" value="C:SCF ubiquitin ligase complex"/>
    <property type="evidence" value="ECO:0000318"/>
    <property type="project" value="GO_Central"/>
</dbReference>
<dbReference type="SMART" id="SM00367">
    <property type="entry name" value="LRR_CC"/>
    <property type="match status" value="7"/>
</dbReference>
<dbReference type="eggNOG" id="KOG1947">
    <property type="taxonomic scope" value="Eukaryota"/>
</dbReference>
<dbReference type="EnsemblPlants" id="Pp3c22_6020V3.3">
    <property type="protein sequence ID" value="Pp3c22_6020V3.3"/>
    <property type="gene ID" value="Pp3c22_6020"/>
</dbReference>
<dbReference type="RefSeq" id="XP_073386384.1">
    <property type="nucleotide sequence ID" value="XM_073530283.1"/>
</dbReference>
<dbReference type="Proteomes" id="UP000006727">
    <property type="component" value="Chromosome 22"/>
</dbReference>
<dbReference type="OMA" id="WGRRICK"/>
<evidence type="ECO:0000259" key="2">
    <source>
        <dbReference type="Pfam" id="PF18791"/>
    </source>
</evidence>
<dbReference type="PaxDb" id="3218-PP1S12_347V6.1"/>
<keyword evidence="5" id="KW-1185">Reference proteome</keyword>
<dbReference type="Gramene" id="Pp3c22_6020V3.1">
    <property type="protein sequence ID" value="Pp3c22_6020V3.1"/>
    <property type="gene ID" value="Pp3c22_6020"/>
</dbReference>
<dbReference type="Gramene" id="Pp3c22_6020V3.2">
    <property type="protein sequence ID" value="Pp3c22_6020V3.2"/>
    <property type="gene ID" value="Pp3c22_6020"/>
</dbReference>
<reference evidence="4" key="3">
    <citation type="submission" date="2020-12" db="UniProtKB">
        <authorList>
            <consortium name="EnsemblPlants"/>
        </authorList>
    </citation>
    <scope>IDENTIFICATION</scope>
</reference>
<dbReference type="PANTHER" id="PTHR13318:SF28">
    <property type="entry name" value="CORONATINE-INSENSITIVE PROTEIN HOMOLOG 2"/>
    <property type="match status" value="1"/>
</dbReference>
<evidence type="ECO:0000259" key="1">
    <source>
        <dbReference type="Pfam" id="PF18511"/>
    </source>
</evidence>
<evidence type="ECO:0000313" key="4">
    <source>
        <dbReference type="EnsemblPlants" id="Pp3c22_6020V3.1"/>
    </source>
</evidence>
<dbReference type="PANTHER" id="PTHR13318">
    <property type="entry name" value="PARTNER OF PAIRED, ISOFORM B-RELATED"/>
    <property type="match status" value="1"/>
</dbReference>
<dbReference type="Pfam" id="PF13516">
    <property type="entry name" value="LRR_6"/>
    <property type="match status" value="1"/>
</dbReference>
<dbReference type="HOGENOM" id="CLU_022456_2_0_1"/>
<dbReference type="Pfam" id="PF18511">
    <property type="entry name" value="F-box_5"/>
    <property type="match status" value="1"/>
</dbReference>
<dbReference type="InterPro" id="IPR001611">
    <property type="entry name" value="Leu-rich_rpt"/>
</dbReference>
<dbReference type="InterPro" id="IPR041567">
    <property type="entry name" value="COI1_F-box"/>
</dbReference>
<dbReference type="STRING" id="3218.A9RJB8"/>
<dbReference type="GO" id="GO:0031146">
    <property type="term" value="P:SCF-dependent proteasomal ubiquitin-dependent protein catabolic process"/>
    <property type="evidence" value="ECO:0000318"/>
    <property type="project" value="GO_Central"/>
</dbReference>
<accession>A9RJB8</accession>
<dbReference type="SUPFAM" id="SSF52047">
    <property type="entry name" value="RNI-like"/>
    <property type="match status" value="1"/>
</dbReference>
<dbReference type="Gramene" id="Pp3c22_6020V3.3">
    <property type="protein sequence ID" value="Pp3c22_6020V3.3"/>
    <property type="gene ID" value="Pp3c22_6020"/>
</dbReference>
<dbReference type="EMBL" id="ABEU02000022">
    <property type="protein sequence ID" value="PNR30459.1"/>
    <property type="molecule type" value="Genomic_DNA"/>
</dbReference>
<dbReference type="AlphaFoldDB" id="A9RJB8"/>
<dbReference type="EnsemblPlants" id="Pp3c22_6020V3.1">
    <property type="protein sequence ID" value="Pp3c22_6020V3.1"/>
    <property type="gene ID" value="Pp3c22_6020"/>
</dbReference>
<dbReference type="Gene3D" id="3.80.10.10">
    <property type="entry name" value="Ribonuclease Inhibitor"/>
    <property type="match status" value="1"/>
</dbReference>
<dbReference type="Pfam" id="PF18791">
    <property type="entry name" value="Transp_inhibit"/>
    <property type="match status" value="1"/>
</dbReference>
<evidence type="ECO:0000313" key="5">
    <source>
        <dbReference type="Proteomes" id="UP000006727"/>
    </source>
</evidence>
<dbReference type="InterPro" id="IPR032675">
    <property type="entry name" value="LRR_dom_sf"/>
</dbReference>
<feature type="domain" description="COI1 F-box" evidence="1">
    <location>
        <begin position="103"/>
        <end position="141"/>
    </location>
</feature>
<proteinExistence type="predicted"/>
<dbReference type="EnsemblPlants" id="Pp3c22_6020V3.2">
    <property type="protein sequence ID" value="Pp3c22_6020V3.2"/>
    <property type="gene ID" value="Pp3c22_6020"/>
</dbReference>
<sequence>MWCNCLVSVKIKFSGTMGWLQLRDGVQRGNSGWSSGLEIGYSGVGNSVCDENVEFLHPGVMLEASFPFADGSVAAWGRRICKMGSWRGAKATRVDEDHFPLLQFPDEIIEKVIGFLTNPVDRNSTSLVCTRLKAIEGESRETVLISNCYAIQPGTLKSRFPNAKSITIKGKPRIVDFSLIPHAEVWGAYATPWVDLLKEHYRPIRHLKMKRMTISDSDIKRFVSACGYSLERLEFEKCSGFSTTGLQYIAGACRNLVVLNLSEADILQGDAPYWMTSLVNTASSLRVLDLYLTEVEDVEQSVLERLAKQCHTLRLCDALKINHVLPVVTAACETVRHLGIGLSFQNGDSPNQIAEALGRCKELEGISAVWDPDEVSAMMLMPVAARLKTLDLTYALLEQPELTDLLGACVNLEDLQCTDVIRDRGLLEVGTCCKKLRSLVVQQDAAGFVTQNGLTAVAKGCFLLEKIIIYAADMTNEALETLATNCPNLSDIRICLVQKYDGSHPVVELEGNSTLNLGVKALLMKCPKARRLALCFSRFGLTNVVITDEGMKHIGEYGGNLHIITLTNCGGSNAGLEYIAKGCNELRKLELRHCPFGDASMEALARGCKSLKQLWVQACQVELRGVRLLAQRPGLTVEIVEESNNDGDITPWQLIAYASVAPPRKDLPDNIDYVHEGYCKPLYCKNYLCPSTV</sequence>
<dbReference type="Gene3D" id="1.20.1280.50">
    <property type="match status" value="1"/>
</dbReference>
<feature type="domain" description="Transport inhibitor response 1" evidence="2">
    <location>
        <begin position="161"/>
        <end position="208"/>
    </location>
</feature>
<dbReference type="InterPro" id="IPR041101">
    <property type="entry name" value="Transp_inhibit"/>
</dbReference>
<dbReference type="FunFam" id="1.20.1280.50:FF:000023">
    <property type="entry name" value="F-box/LRR-repeat protein 4"/>
    <property type="match status" value="1"/>
</dbReference>
<evidence type="ECO:0000313" key="3">
    <source>
        <dbReference type="EMBL" id="PNR30459.1"/>
    </source>
</evidence>
<dbReference type="InterPro" id="IPR006553">
    <property type="entry name" value="Leu-rich_rpt_Cys-con_subtyp"/>
</dbReference>
<dbReference type="GeneID" id="112275087"/>
<reference evidence="3 5" key="2">
    <citation type="journal article" date="2018" name="Plant J.">
        <title>The Physcomitrella patens chromosome-scale assembly reveals moss genome structure and evolution.</title>
        <authorList>
            <person name="Lang D."/>
            <person name="Ullrich K.K."/>
            <person name="Murat F."/>
            <person name="Fuchs J."/>
            <person name="Jenkins J."/>
            <person name="Haas F.B."/>
            <person name="Piednoel M."/>
            <person name="Gundlach H."/>
            <person name="Van Bel M."/>
            <person name="Meyberg R."/>
            <person name="Vives C."/>
            <person name="Morata J."/>
            <person name="Symeonidi A."/>
            <person name="Hiss M."/>
            <person name="Muchero W."/>
            <person name="Kamisugi Y."/>
            <person name="Saleh O."/>
            <person name="Blanc G."/>
            <person name="Decker E.L."/>
            <person name="van Gessel N."/>
            <person name="Grimwood J."/>
            <person name="Hayes R.D."/>
            <person name="Graham S.W."/>
            <person name="Gunter L.E."/>
            <person name="McDaniel S.F."/>
            <person name="Hoernstein S.N.W."/>
            <person name="Larsson A."/>
            <person name="Li F.W."/>
            <person name="Perroud P.F."/>
            <person name="Phillips J."/>
            <person name="Ranjan P."/>
            <person name="Rokshar D.S."/>
            <person name="Rothfels C.J."/>
            <person name="Schneider L."/>
            <person name="Shu S."/>
            <person name="Stevenson D.W."/>
            <person name="Thummler F."/>
            <person name="Tillich M."/>
            <person name="Villarreal Aguilar J.C."/>
            <person name="Widiez T."/>
            <person name="Wong G.K."/>
            <person name="Wymore A."/>
            <person name="Zhang Y."/>
            <person name="Zimmer A.D."/>
            <person name="Quatrano R.S."/>
            <person name="Mayer K.F.X."/>
            <person name="Goodstein D."/>
            <person name="Casacuberta J.M."/>
            <person name="Vandepoele K."/>
            <person name="Reski R."/>
            <person name="Cuming A.C."/>
            <person name="Tuskan G.A."/>
            <person name="Maumus F."/>
            <person name="Salse J."/>
            <person name="Schmutz J."/>
            <person name="Rensing S.A."/>
        </authorList>
    </citation>
    <scope>NUCLEOTIDE SEQUENCE [LARGE SCALE GENOMIC DNA]</scope>
    <source>
        <strain evidence="4 5">cv. Gransden 2004</strain>
    </source>
</reference>
<reference evidence="3 5" key="1">
    <citation type="journal article" date="2008" name="Science">
        <title>The Physcomitrella genome reveals evolutionary insights into the conquest of land by plants.</title>
        <authorList>
            <person name="Rensing S."/>
            <person name="Lang D."/>
            <person name="Zimmer A."/>
            <person name="Terry A."/>
            <person name="Salamov A."/>
            <person name="Shapiro H."/>
            <person name="Nishiyama T."/>
            <person name="Perroud P.-F."/>
            <person name="Lindquist E."/>
            <person name="Kamisugi Y."/>
            <person name="Tanahashi T."/>
            <person name="Sakakibara K."/>
            <person name="Fujita T."/>
            <person name="Oishi K."/>
            <person name="Shin-I T."/>
            <person name="Kuroki Y."/>
            <person name="Toyoda A."/>
            <person name="Suzuki Y."/>
            <person name="Hashimoto A."/>
            <person name="Yamaguchi K."/>
            <person name="Sugano A."/>
            <person name="Kohara Y."/>
            <person name="Fujiyama A."/>
            <person name="Anterola A."/>
            <person name="Aoki S."/>
            <person name="Ashton N."/>
            <person name="Barbazuk W.B."/>
            <person name="Barker E."/>
            <person name="Bennetzen J."/>
            <person name="Bezanilla M."/>
            <person name="Blankenship R."/>
            <person name="Cho S.H."/>
            <person name="Dutcher S."/>
            <person name="Estelle M."/>
            <person name="Fawcett J.A."/>
            <person name="Gundlach H."/>
            <person name="Hanada K."/>
            <person name="Heyl A."/>
            <person name="Hicks K.A."/>
            <person name="Hugh J."/>
            <person name="Lohr M."/>
            <person name="Mayer K."/>
            <person name="Melkozernov A."/>
            <person name="Murata T."/>
            <person name="Nelson D."/>
            <person name="Pils B."/>
            <person name="Prigge M."/>
            <person name="Reiss B."/>
            <person name="Renner T."/>
            <person name="Rombauts S."/>
            <person name="Rushton P."/>
            <person name="Sanderfoot A."/>
            <person name="Schween G."/>
            <person name="Shiu S.-H."/>
            <person name="Stueber K."/>
            <person name="Theodoulou F.L."/>
            <person name="Tu H."/>
            <person name="Van de Peer Y."/>
            <person name="Verrier P.J."/>
            <person name="Waters E."/>
            <person name="Wood A."/>
            <person name="Yang L."/>
            <person name="Cove D."/>
            <person name="Cuming A."/>
            <person name="Hasebe M."/>
            <person name="Lucas S."/>
            <person name="Mishler D.B."/>
            <person name="Reski R."/>
            <person name="Grigoriev I."/>
            <person name="Quatrano R.S."/>
            <person name="Boore J.L."/>
        </authorList>
    </citation>
    <scope>NUCLEOTIDE SEQUENCE [LARGE SCALE GENOMIC DNA]</scope>
    <source>
        <strain evidence="4 5">cv. Gransden 2004</strain>
    </source>
</reference>
<gene>
    <name evidence="4" type="primary">LOC112275087</name>
    <name evidence="3" type="ORF">PHYPA_026775</name>
</gene>
<organism evidence="3">
    <name type="scientific">Physcomitrium patens</name>
    <name type="common">Spreading-leaved earth moss</name>
    <name type="synonym">Physcomitrella patens</name>
    <dbReference type="NCBI Taxonomy" id="3218"/>
    <lineage>
        <taxon>Eukaryota</taxon>
        <taxon>Viridiplantae</taxon>
        <taxon>Streptophyta</taxon>
        <taxon>Embryophyta</taxon>
        <taxon>Bryophyta</taxon>
        <taxon>Bryophytina</taxon>
        <taxon>Bryopsida</taxon>
        <taxon>Funariidae</taxon>
        <taxon>Funariales</taxon>
        <taxon>Funariaceae</taxon>
        <taxon>Physcomitrium</taxon>
    </lineage>
</organism>
<dbReference type="CDD" id="cd22159">
    <property type="entry name" value="F-box_AtTIR1-like"/>
    <property type="match status" value="1"/>
</dbReference>